<evidence type="ECO:0000256" key="1">
    <source>
        <dbReference type="SAM" id="MobiDB-lite"/>
    </source>
</evidence>
<feature type="region of interest" description="Disordered" evidence="1">
    <location>
        <begin position="414"/>
        <end position="453"/>
    </location>
</feature>
<feature type="compositionally biased region" description="Polar residues" evidence="1">
    <location>
        <begin position="427"/>
        <end position="453"/>
    </location>
</feature>
<reference evidence="2 3" key="1">
    <citation type="submission" date="2019-03" db="EMBL/GenBank/DDBJ databases">
        <title>First draft genome of Liparis tanakae, snailfish: a comprehensive survey of snailfish specific genes.</title>
        <authorList>
            <person name="Kim W."/>
            <person name="Song I."/>
            <person name="Jeong J.-H."/>
            <person name="Kim D."/>
            <person name="Kim S."/>
            <person name="Ryu S."/>
            <person name="Song J.Y."/>
            <person name="Lee S.K."/>
        </authorList>
    </citation>
    <scope>NUCLEOTIDE SEQUENCE [LARGE SCALE GENOMIC DNA]</scope>
    <source>
        <tissue evidence="2">Muscle</tissue>
    </source>
</reference>
<organism evidence="2 3">
    <name type="scientific">Liparis tanakae</name>
    <name type="common">Tanaka's snailfish</name>
    <dbReference type="NCBI Taxonomy" id="230148"/>
    <lineage>
        <taxon>Eukaryota</taxon>
        <taxon>Metazoa</taxon>
        <taxon>Chordata</taxon>
        <taxon>Craniata</taxon>
        <taxon>Vertebrata</taxon>
        <taxon>Euteleostomi</taxon>
        <taxon>Actinopterygii</taxon>
        <taxon>Neopterygii</taxon>
        <taxon>Teleostei</taxon>
        <taxon>Neoteleostei</taxon>
        <taxon>Acanthomorphata</taxon>
        <taxon>Eupercaria</taxon>
        <taxon>Perciformes</taxon>
        <taxon>Cottioidei</taxon>
        <taxon>Cottales</taxon>
        <taxon>Liparidae</taxon>
        <taxon>Liparis</taxon>
    </lineage>
</organism>
<evidence type="ECO:0000313" key="3">
    <source>
        <dbReference type="Proteomes" id="UP000314294"/>
    </source>
</evidence>
<proteinExistence type="predicted"/>
<sequence length="453" mass="50374">MLFCSFSSASERASSTSPKPVSNWSTSSFTPCAVSLWISFLALSSCGSASLNTDVLSGRLAARFFSSSRFFFRTAGLRGSLAFRIQSLISWIWVRLAVGVRRSSRVCSLSSSESRPGVLFRGERWKGDGVLNQGQAGLQDADTRSKIPITDRTRRSPGQVIVKVSTALTVHTSCIVLAVTLRVAVGQASVGVSMAQTAAHHLNLLQGIKPTESSAWRPWDLSQLDLHTTFIIASQPFEMENLQELIPFAKEMLSQKPSRGLLKVYLVGSVFALLGTLIGLVETVCYPFSSAEPMDTDMYLEKRTVEAEVQSELEDQEEEKELTYEKVAVTESINFYKTHKLSQRSIANRVNQAASESRREQTADSGAEEEVIKSWFELRYSTRMYFDLLSGSDYATSYSASPRFQLRAQSWQEAQAELQQGKKRQTLTRQRNQPGDQQHQQSTTPPATTPRTM</sequence>
<evidence type="ECO:0000313" key="2">
    <source>
        <dbReference type="EMBL" id="TNN88217.1"/>
    </source>
</evidence>
<dbReference type="InterPro" id="IPR016821">
    <property type="entry name" value="G0S2"/>
</dbReference>
<protein>
    <submittedName>
        <fullName evidence="2">G0/G1 switch protein 2</fullName>
    </submittedName>
</protein>
<feature type="region of interest" description="Disordered" evidence="1">
    <location>
        <begin position="1"/>
        <end position="21"/>
    </location>
</feature>
<gene>
    <name evidence="2" type="primary">G0S2</name>
    <name evidence="2" type="ORF">EYF80_001433</name>
</gene>
<dbReference type="PANTHER" id="PTHR15570">
    <property type="entry name" value="G0/G1 SWITCH PROTEIN 2"/>
    <property type="match status" value="1"/>
</dbReference>
<keyword evidence="3" id="KW-1185">Reference proteome</keyword>
<dbReference type="PANTHER" id="PTHR15570:SF2">
    <property type="entry name" value="G0_G1 SWITCH PROTEIN 2"/>
    <property type="match status" value="1"/>
</dbReference>
<dbReference type="Pfam" id="PF15103">
    <property type="entry name" value="G0-G1_switch_2"/>
    <property type="match status" value="1"/>
</dbReference>
<feature type="compositionally biased region" description="Low complexity" evidence="1">
    <location>
        <begin position="1"/>
        <end position="17"/>
    </location>
</feature>
<name>A0A4Z2JE03_9TELE</name>
<dbReference type="AlphaFoldDB" id="A0A4Z2JE03"/>
<comment type="caution">
    <text evidence="2">The sequence shown here is derived from an EMBL/GenBank/DDBJ whole genome shotgun (WGS) entry which is preliminary data.</text>
</comment>
<dbReference type="Proteomes" id="UP000314294">
    <property type="component" value="Unassembled WGS sequence"/>
</dbReference>
<accession>A0A4Z2JE03</accession>
<dbReference type="EMBL" id="SRLO01000006">
    <property type="protein sequence ID" value="TNN88217.1"/>
    <property type="molecule type" value="Genomic_DNA"/>
</dbReference>
<dbReference type="OrthoDB" id="9373743at2759"/>